<dbReference type="PROSITE" id="PS51746">
    <property type="entry name" value="PPM_2"/>
    <property type="match status" value="1"/>
</dbReference>
<feature type="domain" description="PPM-type phosphatase" evidence="1">
    <location>
        <begin position="27"/>
        <end position="278"/>
    </location>
</feature>
<reference evidence="2" key="1">
    <citation type="submission" date="2021-03" db="EMBL/GenBank/DDBJ databases">
        <title>Acanthopleuribacteraceae sp. M133.</title>
        <authorList>
            <person name="Wang G."/>
        </authorList>
    </citation>
    <scope>NUCLEOTIDE SEQUENCE</scope>
    <source>
        <strain evidence="2">M133</strain>
    </source>
</reference>
<dbReference type="SUPFAM" id="SSF81606">
    <property type="entry name" value="PP2C-like"/>
    <property type="match status" value="1"/>
</dbReference>
<name>A0A8A4TYA1_SULCO</name>
<dbReference type="InterPro" id="IPR015655">
    <property type="entry name" value="PP2C"/>
</dbReference>
<proteinExistence type="predicted"/>
<dbReference type="CDD" id="cd00143">
    <property type="entry name" value="PP2Cc"/>
    <property type="match status" value="1"/>
</dbReference>
<evidence type="ECO:0000313" key="3">
    <source>
        <dbReference type="Proteomes" id="UP000663929"/>
    </source>
</evidence>
<protein>
    <submittedName>
        <fullName evidence="2">Serine/threonine-protein phosphatase</fullName>
    </submittedName>
</protein>
<evidence type="ECO:0000313" key="2">
    <source>
        <dbReference type="EMBL" id="QTD54221.1"/>
    </source>
</evidence>
<dbReference type="KEGG" id="scor:J3U87_17385"/>
<dbReference type="RefSeq" id="WP_237384319.1">
    <property type="nucleotide sequence ID" value="NZ_CP071793.1"/>
</dbReference>
<dbReference type="InterPro" id="IPR001932">
    <property type="entry name" value="PPM-type_phosphatase-like_dom"/>
</dbReference>
<dbReference type="Gene3D" id="3.60.40.10">
    <property type="entry name" value="PPM-type phosphatase domain"/>
    <property type="match status" value="1"/>
</dbReference>
<evidence type="ECO:0000259" key="1">
    <source>
        <dbReference type="PROSITE" id="PS51746"/>
    </source>
</evidence>
<dbReference type="EMBL" id="CP071793">
    <property type="protein sequence ID" value="QTD54221.1"/>
    <property type="molecule type" value="Genomic_DNA"/>
</dbReference>
<sequence>MMKVITWLVRWPNRVLQHNASLRSLSAFGATHIGRVRAVNEDCFWMDPDLGTFAVSDGLGGENAGDVASKLAIRQFQRSMADARSNDRWVWPIHWPKADFDQAPSLCSGILFCAIQDSHKALLKAVESNPAWSGMGATLIGAIVADGILHVSHVGDSRAYLWRDGDLRQLTRDHTLTQVLLDSGKLTPQQAQDHFGQNQLCFCLGSEKVAIEEVEEKIQPGDRVLLCSDGVHRMIQHDRLSEILGEPGVSPVRVVRNLIEVANDLGGKDNITAVVVFLP</sequence>
<dbReference type="PANTHER" id="PTHR47992">
    <property type="entry name" value="PROTEIN PHOSPHATASE"/>
    <property type="match status" value="1"/>
</dbReference>
<gene>
    <name evidence="2" type="ORF">J3U87_17385</name>
</gene>
<dbReference type="SMART" id="SM00331">
    <property type="entry name" value="PP2C_SIG"/>
    <property type="match status" value="1"/>
</dbReference>
<dbReference type="GO" id="GO:0004722">
    <property type="term" value="F:protein serine/threonine phosphatase activity"/>
    <property type="evidence" value="ECO:0007669"/>
    <property type="project" value="InterPro"/>
</dbReference>
<dbReference type="Pfam" id="PF13672">
    <property type="entry name" value="PP2C_2"/>
    <property type="match status" value="1"/>
</dbReference>
<dbReference type="SMART" id="SM00332">
    <property type="entry name" value="PP2Cc"/>
    <property type="match status" value="1"/>
</dbReference>
<accession>A0A8A4TYA1</accession>
<keyword evidence="3" id="KW-1185">Reference proteome</keyword>
<dbReference type="AlphaFoldDB" id="A0A8A4TYA1"/>
<organism evidence="2 3">
    <name type="scientific">Sulfidibacter corallicola</name>
    <dbReference type="NCBI Taxonomy" id="2818388"/>
    <lineage>
        <taxon>Bacteria</taxon>
        <taxon>Pseudomonadati</taxon>
        <taxon>Acidobacteriota</taxon>
        <taxon>Holophagae</taxon>
        <taxon>Acanthopleuribacterales</taxon>
        <taxon>Acanthopleuribacteraceae</taxon>
        <taxon>Sulfidibacter</taxon>
    </lineage>
</organism>
<dbReference type="InterPro" id="IPR036457">
    <property type="entry name" value="PPM-type-like_dom_sf"/>
</dbReference>
<dbReference type="Proteomes" id="UP000663929">
    <property type="component" value="Chromosome"/>
</dbReference>